<keyword evidence="1" id="KW-0812">Transmembrane</keyword>
<evidence type="ECO:0000313" key="3">
    <source>
        <dbReference type="EMBL" id="QNN50925.1"/>
    </source>
</evidence>
<accession>A0A7G9R5Q0</accession>
<protein>
    <submittedName>
        <fullName evidence="3">PH domain-containing protein</fullName>
    </submittedName>
</protein>
<dbReference type="Pfam" id="PF10756">
    <property type="entry name" value="bPH_6"/>
    <property type="match status" value="1"/>
</dbReference>
<dbReference type="EMBL" id="CP060712">
    <property type="protein sequence ID" value="QNN50925.1"/>
    <property type="molecule type" value="Genomic_DNA"/>
</dbReference>
<evidence type="ECO:0000256" key="1">
    <source>
        <dbReference type="SAM" id="Phobius"/>
    </source>
</evidence>
<reference evidence="3 4" key="1">
    <citation type="submission" date="2020-08" db="EMBL/GenBank/DDBJ databases">
        <title>Genome sequence of Phycicoccus endophyticus JCM 31784T.</title>
        <authorList>
            <person name="Hyun D.-W."/>
            <person name="Bae J.-W."/>
        </authorList>
    </citation>
    <scope>NUCLEOTIDE SEQUENCE [LARGE SCALE GENOMIC DNA]</scope>
    <source>
        <strain evidence="3 4">JCM 31784</strain>
    </source>
</reference>
<proteinExistence type="predicted"/>
<keyword evidence="1" id="KW-0472">Membrane</keyword>
<dbReference type="KEGG" id="pei:H9L10_05330"/>
<evidence type="ECO:0000313" key="4">
    <source>
        <dbReference type="Proteomes" id="UP000515976"/>
    </source>
</evidence>
<dbReference type="AlphaFoldDB" id="A0A7G9R5Q0"/>
<feature type="domain" description="Low molecular weight protein antigen 6 PH" evidence="2">
    <location>
        <begin position="37"/>
        <end position="98"/>
    </location>
</feature>
<gene>
    <name evidence="3" type="ORF">H9L10_05330</name>
</gene>
<keyword evidence="4" id="KW-1185">Reference proteome</keyword>
<dbReference type="Proteomes" id="UP000515976">
    <property type="component" value="Chromosome"/>
</dbReference>
<feature type="transmembrane region" description="Helical" evidence="1">
    <location>
        <begin position="12"/>
        <end position="31"/>
    </location>
</feature>
<sequence>MGALGTWGPVDQLALLALGVAVALFLARYAAIRATPGPDGLTVRNLMLTRTIGWDEIVGVRFVEGDPWVSLELIDTDVVAVMAVQRVDGAHGRAEASRLAALVAAHSTGRQGLDGER</sequence>
<organism evidence="3 4">
    <name type="scientific">Phycicoccus endophyticus</name>
    <dbReference type="NCBI Taxonomy" id="1690220"/>
    <lineage>
        <taxon>Bacteria</taxon>
        <taxon>Bacillati</taxon>
        <taxon>Actinomycetota</taxon>
        <taxon>Actinomycetes</taxon>
        <taxon>Micrococcales</taxon>
        <taxon>Intrasporangiaceae</taxon>
        <taxon>Phycicoccus</taxon>
    </lineage>
</organism>
<name>A0A7G9R5Q0_9MICO</name>
<keyword evidence="1" id="KW-1133">Transmembrane helix</keyword>
<dbReference type="InterPro" id="IPR019692">
    <property type="entry name" value="CFP-6_PH"/>
</dbReference>
<evidence type="ECO:0000259" key="2">
    <source>
        <dbReference type="Pfam" id="PF10756"/>
    </source>
</evidence>